<dbReference type="GO" id="GO:0016020">
    <property type="term" value="C:membrane"/>
    <property type="evidence" value="ECO:0007669"/>
    <property type="project" value="UniProtKB-SubCell"/>
</dbReference>
<proteinExistence type="inferred from homology"/>
<dbReference type="PANTHER" id="PTHR42826">
    <property type="entry name" value="DICARBOXYLATE TRANSPORTER 2.1, CHLOROPLASTIC"/>
    <property type="match status" value="1"/>
</dbReference>
<dbReference type="Pfam" id="PF00939">
    <property type="entry name" value="Na_sulph_symp"/>
    <property type="match status" value="1"/>
</dbReference>
<dbReference type="PIRSF" id="PIRSF002457">
    <property type="entry name" value="DASS"/>
    <property type="match status" value="1"/>
</dbReference>
<feature type="transmembrane region" description="Helical" evidence="6">
    <location>
        <begin position="7"/>
        <end position="27"/>
    </location>
</feature>
<evidence type="ECO:0000313" key="8">
    <source>
        <dbReference type="Proteomes" id="UP000255367"/>
    </source>
</evidence>
<dbReference type="Proteomes" id="UP000255367">
    <property type="component" value="Unassembled WGS sequence"/>
</dbReference>
<organism evidence="7 8">
    <name type="scientific">Veillonella criceti</name>
    <dbReference type="NCBI Taxonomy" id="103891"/>
    <lineage>
        <taxon>Bacteria</taxon>
        <taxon>Bacillati</taxon>
        <taxon>Bacillota</taxon>
        <taxon>Negativicutes</taxon>
        <taxon>Veillonellales</taxon>
        <taxon>Veillonellaceae</taxon>
        <taxon>Veillonella</taxon>
    </lineage>
</organism>
<gene>
    <name evidence="7" type="primary">ybhI_3</name>
    <name evidence="7" type="ORF">NCTC12020_01298</name>
</gene>
<feature type="transmembrane region" description="Helical" evidence="6">
    <location>
        <begin position="350"/>
        <end position="373"/>
    </location>
</feature>
<evidence type="ECO:0000256" key="6">
    <source>
        <dbReference type="SAM" id="Phobius"/>
    </source>
</evidence>
<feature type="transmembrane region" description="Helical" evidence="6">
    <location>
        <begin position="216"/>
        <end position="237"/>
    </location>
</feature>
<dbReference type="AlphaFoldDB" id="A0A380NM30"/>
<dbReference type="InterPro" id="IPR001898">
    <property type="entry name" value="SLC13A/DASS"/>
</dbReference>
<dbReference type="InterPro" id="IPR030676">
    <property type="entry name" value="CitT-rel"/>
</dbReference>
<feature type="transmembrane region" description="Helical" evidence="6">
    <location>
        <begin position="185"/>
        <end position="204"/>
    </location>
</feature>
<feature type="transmembrane region" description="Helical" evidence="6">
    <location>
        <begin position="270"/>
        <end position="298"/>
    </location>
</feature>
<dbReference type="EMBL" id="UHIO01000001">
    <property type="protein sequence ID" value="SUP43708.1"/>
    <property type="molecule type" value="Genomic_DNA"/>
</dbReference>
<keyword evidence="5 6" id="KW-0472">Membrane</keyword>
<keyword evidence="8" id="KW-1185">Reference proteome</keyword>
<accession>A0A380NM30</accession>
<feature type="transmembrane region" description="Helical" evidence="6">
    <location>
        <begin position="419"/>
        <end position="437"/>
    </location>
</feature>
<comment type="similarity">
    <text evidence="2">Belongs to the SLC13A/DASS transporter (TC 2.A.47) family. DIT1 subfamily.</text>
</comment>
<evidence type="ECO:0000256" key="2">
    <source>
        <dbReference type="ARBA" id="ARBA00007349"/>
    </source>
</evidence>
<evidence type="ECO:0000256" key="4">
    <source>
        <dbReference type="ARBA" id="ARBA00022989"/>
    </source>
</evidence>
<feature type="transmembrane region" description="Helical" evidence="6">
    <location>
        <begin position="385"/>
        <end position="413"/>
    </location>
</feature>
<dbReference type="NCBIfam" id="TIGR00785">
    <property type="entry name" value="dass"/>
    <property type="match status" value="1"/>
</dbReference>
<dbReference type="GO" id="GO:0022857">
    <property type="term" value="F:transmembrane transporter activity"/>
    <property type="evidence" value="ECO:0007669"/>
    <property type="project" value="InterPro"/>
</dbReference>
<protein>
    <submittedName>
        <fullName evidence="7">Inner membrane protein ybhI</fullName>
    </submittedName>
</protein>
<dbReference type="OrthoDB" id="1401038at2"/>
<dbReference type="RefSeq" id="WP_115310452.1">
    <property type="nucleotide sequence ID" value="NZ_UHIO01000001.1"/>
</dbReference>
<evidence type="ECO:0000256" key="5">
    <source>
        <dbReference type="ARBA" id="ARBA00023136"/>
    </source>
</evidence>
<feature type="transmembrane region" description="Helical" evidence="6">
    <location>
        <begin position="444"/>
        <end position="464"/>
    </location>
</feature>
<reference evidence="7 8" key="1">
    <citation type="submission" date="2018-06" db="EMBL/GenBank/DDBJ databases">
        <authorList>
            <consortium name="Pathogen Informatics"/>
            <person name="Doyle S."/>
        </authorList>
    </citation>
    <scope>NUCLEOTIDE SEQUENCE [LARGE SCALE GENOMIC DNA]</scope>
    <source>
        <strain evidence="7 8">NCTC12020</strain>
    </source>
</reference>
<keyword evidence="4 6" id="KW-1133">Transmembrane helix</keyword>
<comment type="subcellular location">
    <subcellularLocation>
        <location evidence="1">Membrane</location>
        <topology evidence="1">Multi-pass membrane protein</topology>
    </subcellularLocation>
</comment>
<feature type="transmembrane region" description="Helical" evidence="6">
    <location>
        <begin position="319"/>
        <end position="338"/>
    </location>
</feature>
<evidence type="ECO:0000256" key="3">
    <source>
        <dbReference type="ARBA" id="ARBA00022692"/>
    </source>
</evidence>
<sequence>MNNRSKTIASWIVPIIVGVGIAVLPVPEGLTTQAWYLLAIFLSTIIGFILQPLPIGAIAFISITITQLANILKPSQALAGFGNSSIWLIVAAFLFAKSFIKTGLGRRIAFWLITKMGTSTLKLAYTIILSDLIISPATPSNAARAGGILFPIVRGLASAFDSEPDKNPRRVGAFLMQAEYQGNTITSAMFMTSMAGNPLAILLASQALGINMSWGTWALAAIVPGLIALAVVPYYLYKVYPPELKKTPEAQALAQRELVDMGPMSSAEKLVAIIFIGALLLWSTSNITGIHATVVALLGVSSMLITKILTWQDVLDEKGAWDTLIWMGTLVGLAGQLAKTGIIDWMSVHISSALVGVSWLATLTILLLIYFYIHYGFASLTAHITALYSAFITIAVAAGAPVYLAVLVFAFASNLCMSLTHYAAAPAPIYFGAGYVSQSMWWKLGFQVSVINIIIWFGIGSAWWHMLGLW</sequence>
<name>A0A380NM30_9FIRM</name>
<keyword evidence="3 6" id="KW-0812">Transmembrane</keyword>
<evidence type="ECO:0000313" key="7">
    <source>
        <dbReference type="EMBL" id="SUP43708.1"/>
    </source>
</evidence>
<evidence type="ECO:0000256" key="1">
    <source>
        <dbReference type="ARBA" id="ARBA00004141"/>
    </source>
</evidence>